<proteinExistence type="inferred from homology"/>
<keyword evidence="4 6" id="KW-1133">Transmembrane helix</keyword>
<dbReference type="Proteomes" id="UP001172102">
    <property type="component" value="Unassembled WGS sequence"/>
</dbReference>
<evidence type="ECO:0000256" key="5">
    <source>
        <dbReference type="ARBA" id="ARBA00023136"/>
    </source>
</evidence>
<evidence type="ECO:0000256" key="2">
    <source>
        <dbReference type="ARBA" id="ARBA00006824"/>
    </source>
</evidence>
<comment type="similarity">
    <text evidence="2 6">Belongs to the peroxisomal membrane protein PXMP2/4 family.</text>
</comment>
<comment type="caution">
    <text evidence="7">The sequence shown here is derived from an EMBL/GenBank/DDBJ whole genome shotgun (WGS) entry which is preliminary data.</text>
</comment>
<evidence type="ECO:0000256" key="6">
    <source>
        <dbReference type="RuleBase" id="RU363053"/>
    </source>
</evidence>
<sequence>MLGWYTTRLAARPLLTQAVTTSILFGIGDVAAQQLVEKKGLEKHEFARTARMALYGGVIFGPAAATWFQLLQRHVVLKSPNATILARVACDQGIFAPTFIGVFLSSMAILEGSSPKEKLSQTYREALLTNWMIWPFVQLFNFQVVPLHHRLLFVNTISIGWNCYLSYLNSAPERRLEYVRDD</sequence>
<comment type="subcellular location">
    <subcellularLocation>
        <location evidence="1">Membrane</location>
        <topology evidence="1">Multi-pass membrane protein</topology>
    </subcellularLocation>
</comment>
<evidence type="ECO:0000256" key="1">
    <source>
        <dbReference type="ARBA" id="ARBA00004141"/>
    </source>
</evidence>
<evidence type="ECO:0000313" key="7">
    <source>
        <dbReference type="EMBL" id="KAK0731378.1"/>
    </source>
</evidence>
<keyword evidence="8" id="KW-1185">Reference proteome</keyword>
<dbReference type="PANTHER" id="PTHR11266">
    <property type="entry name" value="PEROXISOMAL MEMBRANE PROTEIN 2, PXMP2 MPV17"/>
    <property type="match status" value="1"/>
</dbReference>
<gene>
    <name evidence="7" type="ORF">B0H67DRAFT_564615</name>
</gene>
<evidence type="ECO:0000256" key="3">
    <source>
        <dbReference type="ARBA" id="ARBA00022692"/>
    </source>
</evidence>
<dbReference type="PANTHER" id="PTHR11266:SF17">
    <property type="entry name" value="PROTEIN MPV17"/>
    <property type="match status" value="1"/>
</dbReference>
<organism evidence="7 8">
    <name type="scientific">Lasiosphaeris hirsuta</name>
    <dbReference type="NCBI Taxonomy" id="260670"/>
    <lineage>
        <taxon>Eukaryota</taxon>
        <taxon>Fungi</taxon>
        <taxon>Dikarya</taxon>
        <taxon>Ascomycota</taxon>
        <taxon>Pezizomycotina</taxon>
        <taxon>Sordariomycetes</taxon>
        <taxon>Sordariomycetidae</taxon>
        <taxon>Sordariales</taxon>
        <taxon>Lasiosphaeriaceae</taxon>
        <taxon>Lasiosphaeris</taxon>
    </lineage>
</organism>
<dbReference type="GO" id="GO:0016020">
    <property type="term" value="C:membrane"/>
    <property type="evidence" value="ECO:0007669"/>
    <property type="project" value="UniProtKB-SubCell"/>
</dbReference>
<keyword evidence="3 6" id="KW-0812">Transmembrane</keyword>
<evidence type="ECO:0000313" key="8">
    <source>
        <dbReference type="Proteomes" id="UP001172102"/>
    </source>
</evidence>
<dbReference type="InterPro" id="IPR007248">
    <property type="entry name" value="Mpv17_PMP22"/>
</dbReference>
<dbReference type="AlphaFoldDB" id="A0AA40BCD5"/>
<name>A0AA40BCD5_9PEZI</name>
<feature type="transmembrane region" description="Helical" evidence="6">
    <location>
        <begin position="53"/>
        <end position="72"/>
    </location>
</feature>
<accession>A0AA40BCD5</accession>
<keyword evidence="5 6" id="KW-0472">Membrane</keyword>
<dbReference type="EMBL" id="JAUKUA010000001">
    <property type="protein sequence ID" value="KAK0731378.1"/>
    <property type="molecule type" value="Genomic_DNA"/>
</dbReference>
<protein>
    <submittedName>
        <fullName evidence="7">Uncharacterized protein</fullName>
    </submittedName>
</protein>
<feature type="transmembrane region" description="Helical" evidence="6">
    <location>
        <begin position="92"/>
        <end position="110"/>
    </location>
</feature>
<reference evidence="7" key="1">
    <citation type="submission" date="2023-06" db="EMBL/GenBank/DDBJ databases">
        <title>Genome-scale phylogeny and comparative genomics of the fungal order Sordariales.</title>
        <authorList>
            <consortium name="Lawrence Berkeley National Laboratory"/>
            <person name="Hensen N."/>
            <person name="Bonometti L."/>
            <person name="Westerberg I."/>
            <person name="Brannstrom I.O."/>
            <person name="Guillou S."/>
            <person name="Cros-Aarteil S."/>
            <person name="Calhoun S."/>
            <person name="Haridas S."/>
            <person name="Kuo A."/>
            <person name="Mondo S."/>
            <person name="Pangilinan J."/>
            <person name="Riley R."/>
            <person name="Labutti K."/>
            <person name="Andreopoulos B."/>
            <person name="Lipzen A."/>
            <person name="Chen C."/>
            <person name="Yanf M."/>
            <person name="Daum C."/>
            <person name="Ng V."/>
            <person name="Clum A."/>
            <person name="Steindorff A."/>
            <person name="Ohm R."/>
            <person name="Martin F."/>
            <person name="Silar P."/>
            <person name="Natvig D."/>
            <person name="Lalanne C."/>
            <person name="Gautier V."/>
            <person name="Ament-Velasquez S.L."/>
            <person name="Kruys A."/>
            <person name="Hutchinson M.I."/>
            <person name="Powell A.J."/>
            <person name="Barry K."/>
            <person name="Miller A.N."/>
            <person name="Grigoriev I.V."/>
            <person name="Debuchy R."/>
            <person name="Gladieux P."/>
            <person name="Thoren M.H."/>
            <person name="Johannesson H."/>
        </authorList>
    </citation>
    <scope>NUCLEOTIDE SEQUENCE</scope>
    <source>
        <strain evidence="7">SMH4607-1</strain>
    </source>
</reference>
<dbReference type="GO" id="GO:0005739">
    <property type="term" value="C:mitochondrion"/>
    <property type="evidence" value="ECO:0007669"/>
    <property type="project" value="TreeGrafter"/>
</dbReference>
<dbReference type="Pfam" id="PF04117">
    <property type="entry name" value="Mpv17_PMP22"/>
    <property type="match status" value="1"/>
</dbReference>
<evidence type="ECO:0000256" key="4">
    <source>
        <dbReference type="ARBA" id="ARBA00022989"/>
    </source>
</evidence>